<dbReference type="InterPro" id="IPR025833">
    <property type="entry name" value="GDYXXLXY"/>
</dbReference>
<keyword evidence="1" id="KW-0732">Signal</keyword>
<evidence type="ECO:0000256" key="1">
    <source>
        <dbReference type="SAM" id="SignalP"/>
    </source>
</evidence>
<accession>A0ABW0KWX1</accession>
<keyword evidence="3" id="KW-1185">Reference proteome</keyword>
<name>A0ABW0KWX1_9BACT</name>
<dbReference type="Pfam" id="PF14345">
    <property type="entry name" value="GDYXXLXY"/>
    <property type="match status" value="1"/>
</dbReference>
<reference evidence="3" key="1">
    <citation type="journal article" date="2019" name="Int. J. Syst. Evol. Microbiol.">
        <title>The Global Catalogue of Microorganisms (GCM) 10K type strain sequencing project: providing services to taxonomists for standard genome sequencing and annotation.</title>
        <authorList>
            <consortium name="The Broad Institute Genomics Platform"/>
            <consortium name="The Broad Institute Genome Sequencing Center for Infectious Disease"/>
            <person name="Wu L."/>
            <person name="Ma J."/>
        </authorList>
    </citation>
    <scope>NUCLEOTIDE SEQUENCE [LARGE SCALE GENOMIC DNA]</scope>
    <source>
        <strain evidence="3">CGMCC 4.1469</strain>
    </source>
</reference>
<evidence type="ECO:0000313" key="2">
    <source>
        <dbReference type="EMBL" id="MFC5457874.1"/>
    </source>
</evidence>
<dbReference type="EMBL" id="JBHSMQ010000013">
    <property type="protein sequence ID" value="MFC5457874.1"/>
    <property type="molecule type" value="Genomic_DNA"/>
</dbReference>
<protein>
    <submittedName>
        <fullName evidence="2">GDYXXLXY domain-containing protein</fullName>
    </submittedName>
</protein>
<sequence length="183" mass="20466">MKTLPLILFAIAALAQWAAPLSQIWTHEQVLAKGTLIRLMCQAPDPYDPLRGRYLAVRPDLQEVTVPAGVKVEKGMQVYVQLTSGADGLATLSGLSLTPPASGDFIRVKARYVYNDKVSFDWPFDRFYINEKLAPEADKWFSENIRTAKGITAEVRVYNGRAVLADLSLDGKPFREILKERVK</sequence>
<dbReference type="RefSeq" id="WP_377171649.1">
    <property type="nucleotide sequence ID" value="NZ_JBHSMQ010000013.1"/>
</dbReference>
<proteinExistence type="predicted"/>
<organism evidence="2 3">
    <name type="scientific">Prosthecobacter fluviatilis</name>
    <dbReference type="NCBI Taxonomy" id="445931"/>
    <lineage>
        <taxon>Bacteria</taxon>
        <taxon>Pseudomonadati</taxon>
        <taxon>Verrucomicrobiota</taxon>
        <taxon>Verrucomicrobiia</taxon>
        <taxon>Verrucomicrobiales</taxon>
        <taxon>Verrucomicrobiaceae</taxon>
        <taxon>Prosthecobacter</taxon>
    </lineage>
</organism>
<gene>
    <name evidence="2" type="ORF">ACFQDI_23595</name>
</gene>
<feature type="chain" id="PRO_5047225499" evidence="1">
    <location>
        <begin position="19"/>
        <end position="183"/>
    </location>
</feature>
<comment type="caution">
    <text evidence="2">The sequence shown here is derived from an EMBL/GenBank/DDBJ whole genome shotgun (WGS) entry which is preliminary data.</text>
</comment>
<evidence type="ECO:0000313" key="3">
    <source>
        <dbReference type="Proteomes" id="UP001596052"/>
    </source>
</evidence>
<dbReference type="Proteomes" id="UP001596052">
    <property type="component" value="Unassembled WGS sequence"/>
</dbReference>
<feature type="signal peptide" evidence="1">
    <location>
        <begin position="1"/>
        <end position="18"/>
    </location>
</feature>